<evidence type="ECO:0000313" key="5">
    <source>
        <dbReference type="EMBL" id="NLR93500.1"/>
    </source>
</evidence>
<dbReference type="PANTHER" id="PTHR42721">
    <property type="entry name" value="SUGAR HYDROLASE-RELATED"/>
    <property type="match status" value="1"/>
</dbReference>
<dbReference type="Proteomes" id="UP000585050">
    <property type="component" value="Unassembled WGS sequence"/>
</dbReference>
<dbReference type="InterPro" id="IPR013783">
    <property type="entry name" value="Ig-like_fold"/>
</dbReference>
<evidence type="ECO:0000256" key="3">
    <source>
        <dbReference type="ARBA" id="ARBA00022801"/>
    </source>
</evidence>
<gene>
    <name evidence="5" type="ORF">HGP29_20045</name>
</gene>
<dbReference type="Gene3D" id="3.40.50.1700">
    <property type="entry name" value="Glycoside hydrolase family 3 C-terminal domain"/>
    <property type="match status" value="1"/>
</dbReference>
<dbReference type="SMART" id="SM01217">
    <property type="entry name" value="Fn3_like"/>
    <property type="match status" value="1"/>
</dbReference>
<dbReference type="InterPro" id="IPR017853">
    <property type="entry name" value="GH"/>
</dbReference>
<evidence type="ECO:0000256" key="1">
    <source>
        <dbReference type="ARBA" id="ARBA00005336"/>
    </source>
</evidence>
<dbReference type="GO" id="GO:0046556">
    <property type="term" value="F:alpha-L-arabinofuranosidase activity"/>
    <property type="evidence" value="ECO:0007669"/>
    <property type="project" value="TreeGrafter"/>
</dbReference>
<dbReference type="InterPro" id="IPR002772">
    <property type="entry name" value="Glyco_hydro_3_C"/>
</dbReference>
<comment type="caution">
    <text evidence="5">The sequence shown here is derived from an EMBL/GenBank/DDBJ whole genome shotgun (WGS) entry which is preliminary data.</text>
</comment>
<keyword evidence="2" id="KW-0732">Signal</keyword>
<accession>A0A7X8XXX8</accession>
<dbReference type="InterPro" id="IPR036962">
    <property type="entry name" value="Glyco_hydro_3_N_sf"/>
</dbReference>
<dbReference type="PRINTS" id="PR00133">
    <property type="entry name" value="GLHYDRLASE3"/>
</dbReference>
<dbReference type="RefSeq" id="WP_168884210.1">
    <property type="nucleotide sequence ID" value="NZ_JABAIL010000006.1"/>
</dbReference>
<name>A0A7X8XXX8_9BACT</name>
<dbReference type="InterPro" id="IPR026891">
    <property type="entry name" value="Fn3-like"/>
</dbReference>
<feature type="domain" description="Fibronectin type III-like" evidence="4">
    <location>
        <begin position="639"/>
        <end position="708"/>
    </location>
</feature>
<dbReference type="Pfam" id="PF00933">
    <property type="entry name" value="Glyco_hydro_3"/>
    <property type="match status" value="1"/>
</dbReference>
<evidence type="ECO:0000256" key="2">
    <source>
        <dbReference type="ARBA" id="ARBA00022729"/>
    </source>
</evidence>
<dbReference type="InterPro" id="IPR001764">
    <property type="entry name" value="Glyco_hydro_3_N"/>
</dbReference>
<dbReference type="AlphaFoldDB" id="A0A7X8XXX8"/>
<dbReference type="InterPro" id="IPR036881">
    <property type="entry name" value="Glyco_hydro_3_C_sf"/>
</dbReference>
<evidence type="ECO:0000259" key="4">
    <source>
        <dbReference type="SMART" id="SM01217"/>
    </source>
</evidence>
<proteinExistence type="inferred from homology"/>
<dbReference type="Gene3D" id="3.20.20.300">
    <property type="entry name" value="Glycoside hydrolase, family 3, N-terminal domain"/>
    <property type="match status" value="1"/>
</dbReference>
<dbReference type="SUPFAM" id="SSF51445">
    <property type="entry name" value="(Trans)glycosidases"/>
    <property type="match status" value="1"/>
</dbReference>
<comment type="similarity">
    <text evidence="1">Belongs to the glycosyl hydrolase 3 family.</text>
</comment>
<dbReference type="Pfam" id="PF01915">
    <property type="entry name" value="Glyco_hydro_3_C"/>
    <property type="match status" value="1"/>
</dbReference>
<dbReference type="EMBL" id="JABAIL010000006">
    <property type="protein sequence ID" value="NLR93500.1"/>
    <property type="molecule type" value="Genomic_DNA"/>
</dbReference>
<keyword evidence="3 5" id="KW-0378">Hydrolase</keyword>
<dbReference type="GO" id="GO:0045493">
    <property type="term" value="P:xylan catabolic process"/>
    <property type="evidence" value="ECO:0007669"/>
    <property type="project" value="InterPro"/>
</dbReference>
<reference evidence="5 6" key="1">
    <citation type="submission" date="2020-04" db="EMBL/GenBank/DDBJ databases">
        <title>Flammeovirga sp. SR4, a novel species isolated from seawater.</title>
        <authorList>
            <person name="Wang X."/>
        </authorList>
    </citation>
    <scope>NUCLEOTIDE SEQUENCE [LARGE SCALE GENOMIC DNA]</scope>
    <source>
        <strain evidence="5 6">SR4</strain>
    </source>
</reference>
<sequence length="729" mass="81099">MKHLLLVFIFFQVFSLFGQNKSVDFSFYNTNLPLEERVDILVSQMSNKEKIEQMMNDAPAISRLQVPAYNWWNEALHGVARNGKATIFPQNIALAATFDTTLARKVAEAISDEAIAKYMVAQQKGNQGKYAGITFWSPNVNIFRDPRWGRGQETFGEDPLLTSEMGVAFVQGLQGNHPTYLKTAACAKHFAVHSGPEALRHTFDVTPSPKDLNETYLPAFKQLVIEGKVEGVMGAYNAVNGVPATASIYLLDDILKKQWNFDGYITSDCGALYNISQRIHYKETYEEGAAAALLAGTNLNCGTNYHYLEKALEEGYITEELLHQRVTQLFKTRFRLGLFDGQALNPYWNISPSTIHSETHVQLSKKVAESSIVLLKNKDHILPLSKDLQTPYVTGPFANSSDMLMGSYYGISPNMVTILEGIANALPLGTSLNYRSGVLPFHDNINSKNWAPFVAGESDVTICVVGTSADMEGEEVDAIASQNTGDRVSLSLPKNQVQYISELKKHSKGPIVLIVASGSPVTLENVEEHCDAILQIWYPGEQGGNAVADILFGDVVPSGHLPITFPKNIDQLPAFDDYSMEGRTYKFMEHEPQYPFGFGLSYTSFQYQRITQSTKKLKRGETLRLSIDIKNTGELDAEDVIQVYLIPPKVTPQTPKYILKAFTKKHIPSGEIKSIQFDLHSDDFLLYNNDGKQEWYKGSYRIAIGNALPSQRSLELGAATPVVTEIILQ</sequence>
<dbReference type="Pfam" id="PF14310">
    <property type="entry name" value="Fn3-like"/>
    <property type="match status" value="1"/>
</dbReference>
<dbReference type="SUPFAM" id="SSF52279">
    <property type="entry name" value="Beta-D-glucan exohydrolase, C-terminal domain"/>
    <property type="match status" value="1"/>
</dbReference>
<protein>
    <submittedName>
        <fullName evidence="5">Glycoside hydrolase family 3 protein</fullName>
    </submittedName>
</protein>
<organism evidence="5 6">
    <name type="scientific">Flammeovirga agarivorans</name>
    <dbReference type="NCBI Taxonomy" id="2726742"/>
    <lineage>
        <taxon>Bacteria</taxon>
        <taxon>Pseudomonadati</taxon>
        <taxon>Bacteroidota</taxon>
        <taxon>Cytophagia</taxon>
        <taxon>Cytophagales</taxon>
        <taxon>Flammeovirgaceae</taxon>
        <taxon>Flammeovirga</taxon>
    </lineage>
</organism>
<dbReference type="PANTHER" id="PTHR42721:SF3">
    <property type="entry name" value="BETA-D-XYLOSIDASE 5-RELATED"/>
    <property type="match status" value="1"/>
</dbReference>
<dbReference type="GO" id="GO:0031222">
    <property type="term" value="P:arabinan catabolic process"/>
    <property type="evidence" value="ECO:0007669"/>
    <property type="project" value="TreeGrafter"/>
</dbReference>
<dbReference type="GO" id="GO:0009044">
    <property type="term" value="F:xylan 1,4-beta-xylosidase activity"/>
    <property type="evidence" value="ECO:0007669"/>
    <property type="project" value="InterPro"/>
</dbReference>
<keyword evidence="6" id="KW-1185">Reference proteome</keyword>
<dbReference type="Gene3D" id="2.60.40.10">
    <property type="entry name" value="Immunoglobulins"/>
    <property type="match status" value="1"/>
</dbReference>
<evidence type="ECO:0000313" key="6">
    <source>
        <dbReference type="Proteomes" id="UP000585050"/>
    </source>
</evidence>
<dbReference type="InterPro" id="IPR044993">
    <property type="entry name" value="BXL"/>
</dbReference>